<keyword evidence="1" id="KW-0732">Signal</keyword>
<sequence>MIFMNHLVAYVALIFINIAFSLGSEDCSFISNFFKSKEIFVLNEADTVEFLPSEYSHIDSGWDDVCVNTTSCVIFGNEVSYKNKRIRSLSDTELGITDQDFTKAIYKSFINNEILHDVISVFTNRYVIRTRSTKVLVYSIHYGIQFDIISPSCTNYLIKYQISKIKGFICKIGFISGVRSQIKCDDVTLYLNPIDENGNIDCETKCQN</sequence>
<accession>A0AAV0VPJ9</accession>
<gene>
    <name evidence="2" type="ORF">MEUPH1_LOCUS3038</name>
</gene>
<organism evidence="2 3">
    <name type="scientific">Macrosiphum euphorbiae</name>
    <name type="common">potato aphid</name>
    <dbReference type="NCBI Taxonomy" id="13131"/>
    <lineage>
        <taxon>Eukaryota</taxon>
        <taxon>Metazoa</taxon>
        <taxon>Ecdysozoa</taxon>
        <taxon>Arthropoda</taxon>
        <taxon>Hexapoda</taxon>
        <taxon>Insecta</taxon>
        <taxon>Pterygota</taxon>
        <taxon>Neoptera</taxon>
        <taxon>Paraneoptera</taxon>
        <taxon>Hemiptera</taxon>
        <taxon>Sternorrhyncha</taxon>
        <taxon>Aphidomorpha</taxon>
        <taxon>Aphidoidea</taxon>
        <taxon>Aphididae</taxon>
        <taxon>Macrosiphini</taxon>
        <taxon>Macrosiphum</taxon>
    </lineage>
</organism>
<feature type="chain" id="PRO_5043381830" evidence="1">
    <location>
        <begin position="24"/>
        <end position="208"/>
    </location>
</feature>
<reference evidence="2 3" key="1">
    <citation type="submission" date="2023-01" db="EMBL/GenBank/DDBJ databases">
        <authorList>
            <person name="Whitehead M."/>
        </authorList>
    </citation>
    <scope>NUCLEOTIDE SEQUENCE [LARGE SCALE GENOMIC DNA]</scope>
</reference>
<evidence type="ECO:0000313" key="2">
    <source>
        <dbReference type="EMBL" id="CAI6346094.1"/>
    </source>
</evidence>
<dbReference type="AlphaFoldDB" id="A0AAV0VPJ9"/>
<name>A0AAV0VPJ9_9HEMI</name>
<comment type="caution">
    <text evidence="2">The sequence shown here is derived from an EMBL/GenBank/DDBJ whole genome shotgun (WGS) entry which is preliminary data.</text>
</comment>
<feature type="signal peptide" evidence="1">
    <location>
        <begin position="1"/>
        <end position="23"/>
    </location>
</feature>
<dbReference type="EMBL" id="CARXXK010000001">
    <property type="protein sequence ID" value="CAI6346094.1"/>
    <property type="molecule type" value="Genomic_DNA"/>
</dbReference>
<evidence type="ECO:0000313" key="3">
    <source>
        <dbReference type="Proteomes" id="UP001160148"/>
    </source>
</evidence>
<keyword evidence="3" id="KW-1185">Reference proteome</keyword>
<proteinExistence type="predicted"/>
<evidence type="ECO:0000256" key="1">
    <source>
        <dbReference type="SAM" id="SignalP"/>
    </source>
</evidence>
<dbReference type="Proteomes" id="UP001160148">
    <property type="component" value="Unassembled WGS sequence"/>
</dbReference>
<protein>
    <submittedName>
        <fullName evidence="2">Uncharacterized protein</fullName>
    </submittedName>
</protein>